<keyword evidence="4" id="KW-1185">Reference proteome</keyword>
<dbReference type="PANTHER" id="PTHR33169:SF14">
    <property type="entry name" value="TRANSCRIPTIONAL REGULATOR RV3488"/>
    <property type="match status" value="1"/>
</dbReference>
<feature type="region of interest" description="Disordered" evidence="1">
    <location>
        <begin position="86"/>
        <end position="108"/>
    </location>
</feature>
<gene>
    <name evidence="3" type="ORF">ACFQO7_34040</name>
</gene>
<dbReference type="InterPro" id="IPR052509">
    <property type="entry name" value="Metal_resp_DNA-bind_regulator"/>
</dbReference>
<evidence type="ECO:0000313" key="3">
    <source>
        <dbReference type="EMBL" id="MFC7247510.1"/>
    </source>
</evidence>
<dbReference type="RefSeq" id="WP_376810234.1">
    <property type="nucleotide sequence ID" value="NZ_JBHTAC010000058.1"/>
</dbReference>
<dbReference type="Pfam" id="PF03551">
    <property type="entry name" value="PadR"/>
    <property type="match status" value="1"/>
</dbReference>
<evidence type="ECO:0000256" key="1">
    <source>
        <dbReference type="SAM" id="MobiDB-lite"/>
    </source>
</evidence>
<sequence>MPREPDSSPQTVAVLRAFRSDPTRYRYGYDIAQEIGLMSGTLYPILARLADRGYLERRWEDGPRTGKPPRQLYRLTDAGQELAARLAAKPAQNHTARRALSPKWEGAA</sequence>
<reference evidence="4" key="1">
    <citation type="journal article" date="2019" name="Int. J. Syst. Evol. Microbiol.">
        <title>The Global Catalogue of Microorganisms (GCM) 10K type strain sequencing project: providing services to taxonomists for standard genome sequencing and annotation.</title>
        <authorList>
            <consortium name="The Broad Institute Genomics Platform"/>
            <consortium name="The Broad Institute Genome Sequencing Center for Infectious Disease"/>
            <person name="Wu L."/>
            <person name="Ma J."/>
        </authorList>
    </citation>
    <scope>NUCLEOTIDE SEQUENCE [LARGE SCALE GENOMIC DNA]</scope>
    <source>
        <strain evidence="4">CGMCC 1.9106</strain>
    </source>
</reference>
<proteinExistence type="predicted"/>
<protein>
    <submittedName>
        <fullName evidence="3">PadR family transcriptional regulator</fullName>
    </submittedName>
</protein>
<feature type="domain" description="Transcription regulator PadR N-terminal" evidence="2">
    <location>
        <begin position="26"/>
        <end position="83"/>
    </location>
</feature>
<dbReference type="SUPFAM" id="SSF46785">
    <property type="entry name" value="Winged helix' DNA-binding domain"/>
    <property type="match status" value="1"/>
</dbReference>
<accession>A0ABW2H848</accession>
<dbReference type="PANTHER" id="PTHR33169">
    <property type="entry name" value="PADR-FAMILY TRANSCRIPTIONAL REGULATOR"/>
    <property type="match status" value="1"/>
</dbReference>
<evidence type="ECO:0000313" key="4">
    <source>
        <dbReference type="Proteomes" id="UP001596392"/>
    </source>
</evidence>
<name>A0ABW2H848_9ACTN</name>
<dbReference type="InterPro" id="IPR005149">
    <property type="entry name" value="Tscrpt_reg_PadR_N"/>
</dbReference>
<comment type="caution">
    <text evidence="3">The sequence shown here is derived from an EMBL/GenBank/DDBJ whole genome shotgun (WGS) entry which is preliminary data.</text>
</comment>
<dbReference type="Proteomes" id="UP001596392">
    <property type="component" value="Unassembled WGS sequence"/>
</dbReference>
<dbReference type="InterPro" id="IPR036388">
    <property type="entry name" value="WH-like_DNA-bd_sf"/>
</dbReference>
<dbReference type="InterPro" id="IPR036390">
    <property type="entry name" value="WH_DNA-bd_sf"/>
</dbReference>
<evidence type="ECO:0000259" key="2">
    <source>
        <dbReference type="Pfam" id="PF03551"/>
    </source>
</evidence>
<dbReference type="Gene3D" id="1.10.10.10">
    <property type="entry name" value="Winged helix-like DNA-binding domain superfamily/Winged helix DNA-binding domain"/>
    <property type="match status" value="1"/>
</dbReference>
<organism evidence="3 4">
    <name type="scientific">Catellatospora aurea</name>
    <dbReference type="NCBI Taxonomy" id="1337874"/>
    <lineage>
        <taxon>Bacteria</taxon>
        <taxon>Bacillati</taxon>
        <taxon>Actinomycetota</taxon>
        <taxon>Actinomycetes</taxon>
        <taxon>Micromonosporales</taxon>
        <taxon>Micromonosporaceae</taxon>
        <taxon>Catellatospora</taxon>
    </lineage>
</organism>
<dbReference type="EMBL" id="JBHTAC010000058">
    <property type="protein sequence ID" value="MFC7247510.1"/>
    <property type="molecule type" value="Genomic_DNA"/>
</dbReference>